<sequence length="231" mass="26763">MKASFKIPFFSQLFTLAISCVLSLVLIHIRILISQKVSYYFLIWNLILAMIPVGVAYFAYIYYEWRNRRIDPLFFLLLTIWLLFFPNAPYIVTDFVHLKPRHSIPIWFDIFLIFSFSWNGFFSGLISLRMMHLILNDKMNVFTGWIFILLVAPVAAFGIYIGRFYRWNSWDIIENPGPLFYDSLKLIQSVLGNKELASILGLTSLGIFLAYALILSVGGMQMQTRSGKGRG</sequence>
<evidence type="ECO:0000256" key="1">
    <source>
        <dbReference type="SAM" id="Phobius"/>
    </source>
</evidence>
<accession>A0A5F1ZXH8</accession>
<reference evidence="3" key="1">
    <citation type="submission" date="2018-10" db="EMBL/GenBank/DDBJ databases">
        <authorList>
            <person name="Vincent A.T."/>
            <person name="Schiettekatte O."/>
            <person name="Bourhy P."/>
            <person name="Veyrier F.J."/>
            <person name="Picardeau M."/>
        </authorList>
    </citation>
    <scope>NUCLEOTIDE SEQUENCE</scope>
    <source>
        <strain evidence="3">201702690</strain>
    </source>
</reference>
<dbReference type="Proteomes" id="UP000297946">
    <property type="component" value="Unassembled WGS sequence"/>
</dbReference>
<gene>
    <name evidence="2" type="ORF">EHO57_18510</name>
    <name evidence="3" type="ORF">EHQ53_02370</name>
</gene>
<keyword evidence="1" id="KW-1133">Transmembrane helix</keyword>
<organism evidence="2 5">
    <name type="scientific">Leptospira langatensis</name>
    <dbReference type="NCBI Taxonomy" id="2484983"/>
    <lineage>
        <taxon>Bacteria</taxon>
        <taxon>Pseudomonadati</taxon>
        <taxon>Spirochaetota</taxon>
        <taxon>Spirochaetia</taxon>
        <taxon>Leptospirales</taxon>
        <taxon>Leptospiraceae</taxon>
        <taxon>Leptospira</taxon>
    </lineage>
</organism>
<reference evidence="2 5" key="2">
    <citation type="journal article" date="2019" name="PLoS Negl. Trop. Dis.">
        <title>Revisiting the worldwide diversity of Leptospira species in the environment.</title>
        <authorList>
            <person name="Vincent A.T."/>
            <person name="Schiettekatte O."/>
            <person name="Bourhy P."/>
            <person name="Veyrier F.J."/>
            <person name="Picardeau M."/>
        </authorList>
    </citation>
    <scope>NUCLEOTIDE SEQUENCE [LARGE SCALE GENOMIC DNA]</scope>
    <source>
        <strain evidence="3">201702690</strain>
        <strain evidence="2 5">SSW18</strain>
    </source>
</reference>
<evidence type="ECO:0000313" key="3">
    <source>
        <dbReference type="EMBL" id="TGL43496.1"/>
    </source>
</evidence>
<name>A0A5F1ZXH8_9LEPT</name>
<keyword evidence="1" id="KW-0472">Membrane</keyword>
<comment type="caution">
    <text evidence="2">The sequence shown here is derived from an EMBL/GenBank/DDBJ whole genome shotgun (WGS) entry which is preliminary data.</text>
</comment>
<feature type="transmembrane region" description="Helical" evidence="1">
    <location>
        <begin position="12"/>
        <end position="33"/>
    </location>
</feature>
<protein>
    <submittedName>
        <fullName evidence="2">DUF1361 domain-containing protein</fullName>
    </submittedName>
</protein>
<evidence type="ECO:0000313" key="4">
    <source>
        <dbReference type="Proteomes" id="UP000297273"/>
    </source>
</evidence>
<evidence type="ECO:0000313" key="5">
    <source>
        <dbReference type="Proteomes" id="UP000297946"/>
    </source>
</evidence>
<dbReference type="PROSITE" id="PS51257">
    <property type="entry name" value="PROKAR_LIPOPROTEIN"/>
    <property type="match status" value="1"/>
</dbReference>
<dbReference type="RefSeq" id="WP_135642615.1">
    <property type="nucleotide sequence ID" value="NZ_RQER01000011.1"/>
</dbReference>
<dbReference type="Proteomes" id="UP000297273">
    <property type="component" value="Unassembled WGS sequence"/>
</dbReference>
<dbReference type="EMBL" id="RQER01000011">
    <property type="protein sequence ID" value="TGJ98583.1"/>
    <property type="molecule type" value="Genomic_DNA"/>
</dbReference>
<proteinExistence type="predicted"/>
<dbReference type="InterPro" id="IPR009793">
    <property type="entry name" value="DUF1361"/>
</dbReference>
<feature type="transmembrane region" description="Helical" evidence="1">
    <location>
        <begin position="73"/>
        <end position="92"/>
    </location>
</feature>
<dbReference type="OrthoDB" id="4540541at2"/>
<dbReference type="AlphaFoldDB" id="A0A5F1ZXH8"/>
<keyword evidence="4" id="KW-1185">Reference proteome</keyword>
<feature type="transmembrane region" description="Helical" evidence="1">
    <location>
        <begin position="140"/>
        <end position="161"/>
    </location>
</feature>
<dbReference type="EMBL" id="RQGC01000001">
    <property type="protein sequence ID" value="TGL43496.1"/>
    <property type="molecule type" value="Genomic_DNA"/>
</dbReference>
<evidence type="ECO:0000313" key="2">
    <source>
        <dbReference type="EMBL" id="TGJ98583.1"/>
    </source>
</evidence>
<dbReference type="Pfam" id="PF07099">
    <property type="entry name" value="DUF1361"/>
    <property type="match status" value="1"/>
</dbReference>
<feature type="transmembrane region" description="Helical" evidence="1">
    <location>
        <begin position="39"/>
        <end position="61"/>
    </location>
</feature>
<feature type="transmembrane region" description="Helical" evidence="1">
    <location>
        <begin position="196"/>
        <end position="220"/>
    </location>
</feature>
<feature type="transmembrane region" description="Helical" evidence="1">
    <location>
        <begin position="104"/>
        <end position="128"/>
    </location>
</feature>
<keyword evidence="1" id="KW-0812">Transmembrane</keyword>